<organism evidence="3 4">
    <name type="scientific">Longibacter salinarum</name>
    <dbReference type="NCBI Taxonomy" id="1850348"/>
    <lineage>
        <taxon>Bacteria</taxon>
        <taxon>Pseudomonadati</taxon>
        <taxon>Rhodothermota</taxon>
        <taxon>Rhodothermia</taxon>
        <taxon>Rhodothermales</taxon>
        <taxon>Salisaetaceae</taxon>
        <taxon>Longibacter</taxon>
    </lineage>
</organism>
<feature type="signal peptide" evidence="2">
    <location>
        <begin position="1"/>
        <end position="29"/>
    </location>
</feature>
<dbReference type="PROSITE" id="PS51257">
    <property type="entry name" value="PROKAR_LIPOPROTEIN"/>
    <property type="match status" value="1"/>
</dbReference>
<comment type="caution">
    <text evidence="3">The sequence shown here is derived from an EMBL/GenBank/DDBJ whole genome shotgun (WGS) entry which is preliminary data.</text>
</comment>
<keyword evidence="4" id="KW-1185">Reference proteome</keyword>
<reference evidence="3 4" key="1">
    <citation type="submission" date="2017-10" db="EMBL/GenBank/DDBJ databases">
        <title>Draft genome of Longibacter Salinarum.</title>
        <authorList>
            <person name="Goh K.M."/>
            <person name="Shamsir M.S."/>
            <person name="Lim S.W."/>
        </authorList>
    </citation>
    <scope>NUCLEOTIDE SEQUENCE [LARGE SCALE GENOMIC DNA]</scope>
    <source>
        <strain evidence="3 4">KCTC 52045</strain>
    </source>
</reference>
<dbReference type="PANTHER" id="PTHR36302:SF1">
    <property type="entry name" value="COPPER CHAPERONE PCU(A)C"/>
    <property type="match status" value="1"/>
</dbReference>
<dbReference type="EMBL" id="PDEQ01000004">
    <property type="protein sequence ID" value="PEN13589.1"/>
    <property type="molecule type" value="Genomic_DNA"/>
</dbReference>
<dbReference type="OrthoDB" id="1525355at2"/>
<dbReference type="InterPro" id="IPR058248">
    <property type="entry name" value="Lxx211020-like"/>
</dbReference>
<proteinExistence type="predicted"/>
<dbReference type="SUPFAM" id="SSF110087">
    <property type="entry name" value="DR1885-like metal-binding protein"/>
    <property type="match status" value="1"/>
</dbReference>
<gene>
    <name evidence="3" type="ORF">CRI94_09790</name>
</gene>
<dbReference type="AlphaFoldDB" id="A0A2A8CXX9"/>
<dbReference type="Pfam" id="PF04314">
    <property type="entry name" value="PCuAC"/>
    <property type="match status" value="1"/>
</dbReference>
<dbReference type="InterPro" id="IPR007410">
    <property type="entry name" value="LpqE-like"/>
</dbReference>
<accession>A0A2A8CXX9</accession>
<protein>
    <recommendedName>
        <fullName evidence="5">Copper chaperone PCu(A)C</fullName>
    </recommendedName>
</protein>
<feature type="region of interest" description="Disordered" evidence="1">
    <location>
        <begin position="36"/>
        <end position="57"/>
    </location>
</feature>
<dbReference type="Gene3D" id="2.60.40.1890">
    <property type="entry name" value="PCu(A)C copper chaperone"/>
    <property type="match status" value="1"/>
</dbReference>
<evidence type="ECO:0000256" key="1">
    <source>
        <dbReference type="SAM" id="MobiDB-lite"/>
    </source>
</evidence>
<dbReference type="Proteomes" id="UP000220102">
    <property type="component" value="Unassembled WGS sequence"/>
</dbReference>
<evidence type="ECO:0008006" key="5">
    <source>
        <dbReference type="Google" id="ProtNLM"/>
    </source>
</evidence>
<dbReference type="InterPro" id="IPR036182">
    <property type="entry name" value="PCuAC_sf"/>
</dbReference>
<keyword evidence="2" id="KW-0732">Signal</keyword>
<feature type="chain" id="PRO_5012766668" description="Copper chaperone PCu(A)C" evidence="2">
    <location>
        <begin position="30"/>
        <end position="178"/>
    </location>
</feature>
<name>A0A2A8CXX9_9BACT</name>
<feature type="compositionally biased region" description="Low complexity" evidence="1">
    <location>
        <begin position="36"/>
        <end position="48"/>
    </location>
</feature>
<sequence>MQPPRSMYPSLRRSLLFAVAIGCSILLLAGCGADDSTTGESSGASASETPPPPQTMDIRSVWVRPAPSGGNSALYMTLVNGTQAADTLLNVDVAVADTVEIHESYQTEDNMSGMRPIGPLPVAPKSNVVLEPGGKHVMLLNLSEPLAADSSVAVRLTFSTAGERRVRAPIQMRPPGPK</sequence>
<evidence type="ECO:0000256" key="2">
    <source>
        <dbReference type="SAM" id="SignalP"/>
    </source>
</evidence>
<evidence type="ECO:0000313" key="3">
    <source>
        <dbReference type="EMBL" id="PEN13589.1"/>
    </source>
</evidence>
<dbReference type="PANTHER" id="PTHR36302">
    <property type="entry name" value="BLR7088 PROTEIN"/>
    <property type="match status" value="1"/>
</dbReference>
<evidence type="ECO:0000313" key="4">
    <source>
        <dbReference type="Proteomes" id="UP000220102"/>
    </source>
</evidence>